<name>A0AAV7EI17_ARIFI</name>
<evidence type="ECO:0000313" key="5">
    <source>
        <dbReference type="EMBL" id="KAG9448086.1"/>
    </source>
</evidence>
<evidence type="ECO:0000259" key="4">
    <source>
        <dbReference type="PROSITE" id="PS50102"/>
    </source>
</evidence>
<dbReference type="InterPro" id="IPR035979">
    <property type="entry name" value="RBD_domain_sf"/>
</dbReference>
<proteinExistence type="predicted"/>
<dbReference type="CDD" id="cd00590">
    <property type="entry name" value="RRM_SF"/>
    <property type="match status" value="3"/>
</dbReference>
<dbReference type="SMART" id="SM00360">
    <property type="entry name" value="RRM"/>
    <property type="match status" value="3"/>
</dbReference>
<dbReference type="Gene3D" id="3.30.70.330">
    <property type="match status" value="3"/>
</dbReference>
<protein>
    <recommendedName>
        <fullName evidence="4">RRM domain-containing protein</fullName>
    </recommendedName>
</protein>
<dbReference type="GO" id="GO:0003723">
    <property type="term" value="F:RNA binding"/>
    <property type="evidence" value="ECO:0007669"/>
    <property type="project" value="UniProtKB-UniRule"/>
</dbReference>
<evidence type="ECO:0000313" key="6">
    <source>
        <dbReference type="Proteomes" id="UP000825729"/>
    </source>
</evidence>
<feature type="region of interest" description="Disordered" evidence="3">
    <location>
        <begin position="1"/>
        <end position="33"/>
    </location>
</feature>
<dbReference type="AlphaFoldDB" id="A0AAV7EI17"/>
<organism evidence="5 6">
    <name type="scientific">Aristolochia fimbriata</name>
    <name type="common">White veined hardy Dutchman's pipe vine</name>
    <dbReference type="NCBI Taxonomy" id="158543"/>
    <lineage>
        <taxon>Eukaryota</taxon>
        <taxon>Viridiplantae</taxon>
        <taxon>Streptophyta</taxon>
        <taxon>Embryophyta</taxon>
        <taxon>Tracheophyta</taxon>
        <taxon>Spermatophyta</taxon>
        <taxon>Magnoliopsida</taxon>
        <taxon>Magnoliidae</taxon>
        <taxon>Piperales</taxon>
        <taxon>Aristolochiaceae</taxon>
        <taxon>Aristolochia</taxon>
    </lineage>
</organism>
<evidence type="ECO:0000256" key="3">
    <source>
        <dbReference type="SAM" id="MobiDB-lite"/>
    </source>
</evidence>
<feature type="domain" description="RRM" evidence="4">
    <location>
        <begin position="223"/>
        <end position="305"/>
    </location>
</feature>
<feature type="compositionally biased region" description="Basic and acidic residues" evidence="3">
    <location>
        <begin position="584"/>
        <end position="596"/>
    </location>
</feature>
<feature type="domain" description="RRM" evidence="4">
    <location>
        <begin position="143"/>
        <end position="221"/>
    </location>
</feature>
<feature type="domain" description="RRM" evidence="4">
    <location>
        <begin position="319"/>
        <end position="399"/>
    </location>
</feature>
<evidence type="ECO:0000256" key="2">
    <source>
        <dbReference type="PROSITE-ProRule" id="PRU00176"/>
    </source>
</evidence>
<sequence length="643" mass="72225">MEPPTMQASEQASNEVSNLQIHPQFDTETKRETHRLQSPRLLIDLNLATIDDTWVSSEPLDADASPRYGQGNAANETVVCRPEGELLAEEAETVEGEKVDCAQEVKEEEEYPGEADGGIQVKVEQVGGELLGPVEERRRPKDYEIFVGGLDREAVEEDLERVFTKVGEVVDVRLVKQPNSNRNKGFAFVRFATVEQARRAAKELKFTQVKGKVCGVTRSIDKETLHLRNICPTWNKDMLVEKLNAYGLDNVEEVHLMEDPNDKGKNRGYAFVDFSTHMDAVAACSKLQKGSFYFGTQVRAEIAFAKTTEPDEEVMAQVKSVFLDGLPANWDEVLVHEQFRKYGEIQNVELACNMPTAKHKDFGFVTFQSREAALACIDDVNKVGIGEGSEKVSLRACLRKPLPKRETYQPLGGWRGRSVARHGRMGSRPWESGYRYPERPTGARGIAGRGHGSHYSAYHTYRTRGNEFETATPPIDKYQSRHTRDFVQHGSAHGVACSKSRDLYTERSSSGAYYMGYEQDDHQSSNRRFPSRGAYTDDRFDSRYADCESGRTEAYRYASESGLKRPHSALDADLSPSSTLSRRCGRDSSSDIEAHPHRGGSSYDHYSRSSRGGQYAFDRVDYTSHSFRSRYFSGSGDSGSPYY</sequence>
<keyword evidence="6" id="KW-1185">Reference proteome</keyword>
<dbReference type="InterPro" id="IPR000504">
    <property type="entry name" value="RRM_dom"/>
</dbReference>
<feature type="compositionally biased region" description="Polar residues" evidence="3">
    <location>
        <begin position="1"/>
        <end position="21"/>
    </location>
</feature>
<dbReference type="InterPro" id="IPR012677">
    <property type="entry name" value="Nucleotide-bd_a/b_plait_sf"/>
</dbReference>
<dbReference type="Proteomes" id="UP000825729">
    <property type="component" value="Unassembled WGS sequence"/>
</dbReference>
<dbReference type="SUPFAM" id="SSF54928">
    <property type="entry name" value="RNA-binding domain, RBD"/>
    <property type="match status" value="2"/>
</dbReference>
<dbReference type="Pfam" id="PF00076">
    <property type="entry name" value="RRM_1"/>
    <property type="match status" value="3"/>
</dbReference>
<dbReference type="EMBL" id="JAINDJ010000005">
    <property type="protein sequence ID" value="KAG9448086.1"/>
    <property type="molecule type" value="Genomic_DNA"/>
</dbReference>
<feature type="region of interest" description="Disordered" evidence="3">
    <location>
        <begin position="558"/>
        <end position="610"/>
    </location>
</feature>
<gene>
    <name evidence="5" type="ORF">H6P81_014214</name>
</gene>
<dbReference type="PROSITE" id="PS50102">
    <property type="entry name" value="RRM"/>
    <property type="match status" value="3"/>
</dbReference>
<accession>A0AAV7EI17</accession>
<keyword evidence="1 2" id="KW-0694">RNA-binding</keyword>
<comment type="caution">
    <text evidence="5">The sequence shown here is derived from an EMBL/GenBank/DDBJ whole genome shotgun (WGS) entry which is preliminary data.</text>
</comment>
<dbReference type="PANTHER" id="PTHR21245">
    <property type="entry name" value="HETEROGENEOUS NUCLEAR RIBONUCLEOPROTEIN"/>
    <property type="match status" value="1"/>
</dbReference>
<reference evidence="5 6" key="1">
    <citation type="submission" date="2021-07" db="EMBL/GenBank/DDBJ databases">
        <title>The Aristolochia fimbriata genome: insights into angiosperm evolution, floral development and chemical biosynthesis.</title>
        <authorList>
            <person name="Jiao Y."/>
        </authorList>
    </citation>
    <scope>NUCLEOTIDE SEQUENCE [LARGE SCALE GENOMIC DNA]</scope>
    <source>
        <strain evidence="5">IBCAS-2021</strain>
        <tissue evidence="5">Leaf</tissue>
    </source>
</reference>
<evidence type="ECO:0000256" key="1">
    <source>
        <dbReference type="ARBA" id="ARBA00022884"/>
    </source>
</evidence>